<protein>
    <submittedName>
        <fullName evidence="1">Uncharacterized protein</fullName>
    </submittedName>
</protein>
<dbReference type="EMBL" id="JACXVP010000005">
    <property type="protein sequence ID" value="KAG5606341.1"/>
    <property type="molecule type" value="Genomic_DNA"/>
</dbReference>
<keyword evidence="2" id="KW-1185">Reference proteome</keyword>
<evidence type="ECO:0000313" key="1">
    <source>
        <dbReference type="EMBL" id="KAG5606341.1"/>
    </source>
</evidence>
<sequence>MEGLNDMKPFEVFKLFEATLGLHINWGKSFIYPVNEVPRIDRQSGKYFGRKDWRTAHNISGNAFGRPAKQRASGTIRPGAMQGPQQQLRKIIMGSRHGREILSQINLQKLTEDSHSTKLLPWKMIWKAKVPFKVFFFVKVRQPINHLFLRCRETETLADFHQHKGHQNQRYFENKSCSMEKMKLNCLVLLYIWCKHEYPQENEDIRNAFPRLIAWLLVGVIQPTSFDDEELYSVCLGRVIAGCLPHANHPSKIKPGGPLYQCQINKAAWLLAMLRLTTKVTRRSRIAQSFGLGCAFWAGQGHGMPTSMRNAHSPYPERMKERC</sequence>
<reference evidence="1 2" key="1">
    <citation type="submission" date="2020-09" db="EMBL/GenBank/DDBJ databases">
        <title>De no assembly of potato wild relative species, Solanum commersonii.</title>
        <authorList>
            <person name="Cho K."/>
        </authorList>
    </citation>
    <scope>NUCLEOTIDE SEQUENCE [LARGE SCALE GENOMIC DNA]</scope>
    <source>
        <strain evidence="1">LZ3.2</strain>
        <tissue evidence="1">Leaf</tissue>
    </source>
</reference>
<comment type="caution">
    <text evidence="1">The sequence shown here is derived from an EMBL/GenBank/DDBJ whole genome shotgun (WGS) entry which is preliminary data.</text>
</comment>
<dbReference type="AlphaFoldDB" id="A0A9J5Z2C1"/>
<accession>A0A9J5Z2C1</accession>
<gene>
    <name evidence="1" type="ORF">H5410_027833</name>
</gene>
<organism evidence="1 2">
    <name type="scientific">Solanum commersonii</name>
    <name type="common">Commerson's wild potato</name>
    <name type="synonym">Commerson's nightshade</name>
    <dbReference type="NCBI Taxonomy" id="4109"/>
    <lineage>
        <taxon>Eukaryota</taxon>
        <taxon>Viridiplantae</taxon>
        <taxon>Streptophyta</taxon>
        <taxon>Embryophyta</taxon>
        <taxon>Tracheophyta</taxon>
        <taxon>Spermatophyta</taxon>
        <taxon>Magnoliopsida</taxon>
        <taxon>eudicotyledons</taxon>
        <taxon>Gunneridae</taxon>
        <taxon>Pentapetalae</taxon>
        <taxon>asterids</taxon>
        <taxon>lamiids</taxon>
        <taxon>Solanales</taxon>
        <taxon>Solanaceae</taxon>
        <taxon>Solanoideae</taxon>
        <taxon>Solaneae</taxon>
        <taxon>Solanum</taxon>
    </lineage>
</organism>
<name>A0A9J5Z2C1_SOLCO</name>
<evidence type="ECO:0000313" key="2">
    <source>
        <dbReference type="Proteomes" id="UP000824120"/>
    </source>
</evidence>
<proteinExistence type="predicted"/>
<dbReference type="Proteomes" id="UP000824120">
    <property type="component" value="Chromosome 5"/>
</dbReference>